<evidence type="ECO:0000256" key="8">
    <source>
        <dbReference type="ARBA" id="ARBA00030816"/>
    </source>
</evidence>
<comment type="caution">
    <text evidence="13">The sequence shown here is derived from an EMBL/GenBank/DDBJ whole genome shotgun (WGS) entry which is preliminary data.</text>
</comment>
<keyword evidence="14" id="KW-1185">Reference proteome</keyword>
<keyword evidence="5" id="KW-0479">Metal-binding</keyword>
<dbReference type="AlphaFoldDB" id="A0A3R6VUC0"/>
<dbReference type="EMBL" id="QUSY01000788">
    <property type="protein sequence ID" value="RHY27359.1"/>
    <property type="molecule type" value="Genomic_DNA"/>
</dbReference>
<dbReference type="SUPFAM" id="SSF48239">
    <property type="entry name" value="Terpenoid cyclases/Protein prenyltransferases"/>
    <property type="match status" value="1"/>
</dbReference>
<feature type="region of interest" description="Disordered" evidence="11">
    <location>
        <begin position="56"/>
        <end position="83"/>
    </location>
</feature>
<reference evidence="13 14" key="1">
    <citation type="submission" date="2018-08" db="EMBL/GenBank/DDBJ databases">
        <title>Aphanomyces genome sequencing and annotation.</title>
        <authorList>
            <person name="Minardi D."/>
            <person name="Oidtmann B."/>
            <person name="Van Der Giezen M."/>
            <person name="Studholme D.J."/>
        </authorList>
    </citation>
    <scope>NUCLEOTIDE SEQUENCE [LARGE SCALE GENOMIC DNA]</scope>
    <source>
        <strain evidence="13 14">NJM0002</strain>
    </source>
</reference>
<dbReference type="GO" id="GO:0005968">
    <property type="term" value="C:Rab-protein geranylgeranyltransferase complex"/>
    <property type="evidence" value="ECO:0007669"/>
    <property type="project" value="TreeGrafter"/>
</dbReference>
<evidence type="ECO:0000256" key="9">
    <source>
        <dbReference type="ARBA" id="ARBA00032766"/>
    </source>
</evidence>
<dbReference type="PANTHER" id="PTHR11774:SF11">
    <property type="entry name" value="GERANYLGERANYL TRANSFERASE TYPE-2 SUBUNIT BETA"/>
    <property type="match status" value="1"/>
</dbReference>
<keyword evidence="6" id="KW-0677">Repeat</keyword>
<dbReference type="GO" id="GO:0046872">
    <property type="term" value="F:metal ion binding"/>
    <property type="evidence" value="ECO:0007669"/>
    <property type="project" value="UniProtKB-KW"/>
</dbReference>
<evidence type="ECO:0000313" key="13">
    <source>
        <dbReference type="EMBL" id="RHY27359.1"/>
    </source>
</evidence>
<evidence type="ECO:0000256" key="1">
    <source>
        <dbReference type="ARBA" id="ARBA00001947"/>
    </source>
</evidence>
<evidence type="ECO:0000256" key="3">
    <source>
        <dbReference type="ARBA" id="ARBA00022602"/>
    </source>
</evidence>
<evidence type="ECO:0000256" key="4">
    <source>
        <dbReference type="ARBA" id="ARBA00022679"/>
    </source>
</evidence>
<dbReference type="InterPro" id="IPR045089">
    <property type="entry name" value="PGGT1B-like"/>
</dbReference>
<dbReference type="PANTHER" id="PTHR11774">
    <property type="entry name" value="GERANYLGERANYL TRANSFERASE TYPE BETA SUBUNIT"/>
    <property type="match status" value="1"/>
</dbReference>
<keyword evidence="7" id="KW-0862">Zinc</keyword>
<sequence>MAEQARILAEEREQLRLQNENMAKSKFAMEQKAAEEALRRAEASAAQAAAKAAVVDVDMEEQATPERKRKVPTTASSSKKAKKLDVKAPLPKLSLQEAKRLAKEEMDKRVGERIAKMISALNCWVQNKLQVFISWKLDISPTNSTLSEICTMSTLPEHDTFYLDTHLKYLANLSKQKESLESCLSEHLRVSAFYWAAGSLCALGKAHHIPDELIQWLLACQHPNGGFGGNIGHDRHLLYTCHAVLSLVMLGKEDQVLAEETADFVVSLQQPDGSFVGDIHGEVDTKYTYCALSVLKILKQEHRINIDAAMAYIKTCQNFDGGFGNIPGCESHGGHIFTAVGALSMGQQLDKVLPPPSILHILLTELS</sequence>
<dbReference type="InterPro" id="IPR008930">
    <property type="entry name" value="Terpenoid_cyclase/PrenylTrfase"/>
</dbReference>
<evidence type="ECO:0000256" key="10">
    <source>
        <dbReference type="SAM" id="Coils"/>
    </source>
</evidence>
<evidence type="ECO:0000259" key="12">
    <source>
        <dbReference type="Pfam" id="PF00432"/>
    </source>
</evidence>
<evidence type="ECO:0000256" key="2">
    <source>
        <dbReference type="ARBA" id="ARBA00010497"/>
    </source>
</evidence>
<dbReference type="Proteomes" id="UP000285060">
    <property type="component" value="Unassembled WGS sequence"/>
</dbReference>
<proteinExistence type="inferred from homology"/>
<dbReference type="Pfam" id="PF00432">
    <property type="entry name" value="Prenyltrans"/>
    <property type="match status" value="1"/>
</dbReference>
<keyword evidence="10" id="KW-0175">Coiled coil</keyword>
<dbReference type="VEuPathDB" id="FungiDB:H310_06281"/>
<gene>
    <name evidence="13" type="ORF">DYB32_006841</name>
</gene>
<keyword evidence="3" id="KW-0637">Prenyltransferase</keyword>
<name>A0A3R6VUC0_9STRA</name>
<evidence type="ECO:0000256" key="6">
    <source>
        <dbReference type="ARBA" id="ARBA00022737"/>
    </source>
</evidence>
<evidence type="ECO:0000313" key="14">
    <source>
        <dbReference type="Proteomes" id="UP000285060"/>
    </source>
</evidence>
<dbReference type="VEuPathDB" id="FungiDB:H310_06282"/>
<comment type="cofactor">
    <cofactor evidence="1">
        <name>Zn(2+)</name>
        <dbReference type="ChEBI" id="CHEBI:29105"/>
    </cofactor>
</comment>
<organism evidence="13 14">
    <name type="scientific">Aphanomyces invadans</name>
    <dbReference type="NCBI Taxonomy" id="157072"/>
    <lineage>
        <taxon>Eukaryota</taxon>
        <taxon>Sar</taxon>
        <taxon>Stramenopiles</taxon>
        <taxon>Oomycota</taxon>
        <taxon>Saprolegniomycetes</taxon>
        <taxon>Saprolegniales</taxon>
        <taxon>Verrucalvaceae</taxon>
        <taxon>Aphanomyces</taxon>
    </lineage>
</organism>
<keyword evidence="4" id="KW-0808">Transferase</keyword>
<accession>A0A3R6VUC0</accession>
<evidence type="ECO:0000256" key="7">
    <source>
        <dbReference type="ARBA" id="ARBA00022833"/>
    </source>
</evidence>
<feature type="coiled-coil region" evidence="10">
    <location>
        <begin position="1"/>
        <end position="51"/>
    </location>
</feature>
<evidence type="ECO:0000256" key="5">
    <source>
        <dbReference type="ARBA" id="ARBA00022723"/>
    </source>
</evidence>
<protein>
    <recommendedName>
        <fullName evidence="8">Geranylgeranyl transferase type II subunit beta</fullName>
    </recommendedName>
    <alternativeName>
        <fullName evidence="9">Type II protein geranyl-geranyltransferase subunit beta</fullName>
    </alternativeName>
</protein>
<dbReference type="GO" id="GO:0004663">
    <property type="term" value="F:Rab geranylgeranyltransferase activity"/>
    <property type="evidence" value="ECO:0007669"/>
    <property type="project" value="TreeGrafter"/>
</dbReference>
<dbReference type="Gene3D" id="1.50.10.20">
    <property type="match status" value="1"/>
</dbReference>
<comment type="similarity">
    <text evidence="2">Belongs to the protein prenyltransferase subunit beta family.</text>
</comment>
<feature type="domain" description="Prenyltransferase alpha-alpha toroid" evidence="12">
    <location>
        <begin position="163"/>
        <end position="349"/>
    </location>
</feature>
<evidence type="ECO:0000256" key="11">
    <source>
        <dbReference type="SAM" id="MobiDB-lite"/>
    </source>
</evidence>
<dbReference type="InterPro" id="IPR001330">
    <property type="entry name" value="Prenyltrans"/>
</dbReference>